<evidence type="ECO:0000313" key="4">
    <source>
        <dbReference type="Proteomes" id="UP000054144"/>
    </source>
</evidence>
<keyword evidence="2" id="KW-0472">Membrane</keyword>
<sequence length="343" mass="37847">MDACVASIKPSLTALLIGHSFTVVYIPLSICLFYFSTARSRKTPIFLANAFNIIFAITVGIVDDYRAVWLTWNTAVGVLGAFQSIIVDTILLLRLVAVYPRRSVGLKAFVLLVTLPVLLKVARIINISLFAHALDSADNNPVKAAEIWENDPYLKNEWFMQLFDNMYASLLFLWKLWNRDQTHRTATGVSVVSVTSFARRLQTLFWIALSNFAIPMLFSLAQIIVVYCHVNDITINYVVLVNINVAVLGVVFATVWTSTSRYGSSLKSDASSTLPGGSAEPALSAIQFHVRTSGSVARDNQTELSQLDTRGSDMLRLGKAIRISEKMENTSADPDSQTGGENV</sequence>
<evidence type="ECO:0000256" key="2">
    <source>
        <dbReference type="SAM" id="Phobius"/>
    </source>
</evidence>
<feature type="transmembrane region" description="Helical" evidence="2">
    <location>
        <begin position="74"/>
        <end position="97"/>
    </location>
</feature>
<feature type="transmembrane region" description="Helical" evidence="2">
    <location>
        <begin position="204"/>
        <end position="227"/>
    </location>
</feature>
<reference evidence="3 4" key="1">
    <citation type="journal article" date="2015" name="Fungal Genet. Biol.">
        <title>Evolution of novel wood decay mechanisms in Agaricales revealed by the genome sequences of Fistulina hepatica and Cylindrobasidium torrendii.</title>
        <authorList>
            <person name="Floudas D."/>
            <person name="Held B.W."/>
            <person name="Riley R."/>
            <person name="Nagy L.G."/>
            <person name="Koehler G."/>
            <person name="Ransdell A.S."/>
            <person name="Younus H."/>
            <person name="Chow J."/>
            <person name="Chiniquy J."/>
            <person name="Lipzen A."/>
            <person name="Tritt A."/>
            <person name="Sun H."/>
            <person name="Haridas S."/>
            <person name="LaButti K."/>
            <person name="Ohm R.A."/>
            <person name="Kues U."/>
            <person name="Blanchette R.A."/>
            <person name="Grigoriev I.V."/>
            <person name="Minto R.E."/>
            <person name="Hibbett D.S."/>
        </authorList>
    </citation>
    <scope>NUCLEOTIDE SEQUENCE [LARGE SCALE GENOMIC DNA]</scope>
    <source>
        <strain evidence="3 4">ATCC 64428</strain>
    </source>
</reference>
<keyword evidence="2" id="KW-0812">Transmembrane</keyword>
<feature type="transmembrane region" description="Helical" evidence="2">
    <location>
        <begin position="158"/>
        <end position="177"/>
    </location>
</feature>
<feature type="region of interest" description="Disordered" evidence="1">
    <location>
        <begin position="322"/>
        <end position="343"/>
    </location>
</feature>
<feature type="transmembrane region" description="Helical" evidence="2">
    <location>
        <begin position="12"/>
        <end position="35"/>
    </location>
</feature>
<feature type="transmembrane region" description="Helical" evidence="2">
    <location>
        <begin position="109"/>
        <end position="131"/>
    </location>
</feature>
<proteinExistence type="predicted"/>
<organism evidence="3 4">
    <name type="scientific">Fistulina hepatica ATCC 64428</name>
    <dbReference type="NCBI Taxonomy" id="1128425"/>
    <lineage>
        <taxon>Eukaryota</taxon>
        <taxon>Fungi</taxon>
        <taxon>Dikarya</taxon>
        <taxon>Basidiomycota</taxon>
        <taxon>Agaricomycotina</taxon>
        <taxon>Agaricomycetes</taxon>
        <taxon>Agaricomycetidae</taxon>
        <taxon>Agaricales</taxon>
        <taxon>Fistulinaceae</taxon>
        <taxon>Fistulina</taxon>
    </lineage>
</organism>
<keyword evidence="2" id="KW-1133">Transmembrane helix</keyword>
<feature type="transmembrane region" description="Helical" evidence="2">
    <location>
        <begin position="44"/>
        <end position="62"/>
    </location>
</feature>
<dbReference type="EMBL" id="KN881675">
    <property type="protein sequence ID" value="KIY50610.1"/>
    <property type="molecule type" value="Genomic_DNA"/>
</dbReference>
<keyword evidence="4" id="KW-1185">Reference proteome</keyword>
<feature type="transmembrane region" description="Helical" evidence="2">
    <location>
        <begin position="233"/>
        <end position="257"/>
    </location>
</feature>
<evidence type="ECO:0000256" key="1">
    <source>
        <dbReference type="SAM" id="MobiDB-lite"/>
    </source>
</evidence>
<dbReference type="AlphaFoldDB" id="A0A0D7AJV6"/>
<name>A0A0D7AJV6_9AGAR</name>
<gene>
    <name evidence="3" type="ORF">FISHEDRAFT_57412</name>
</gene>
<evidence type="ECO:0000313" key="3">
    <source>
        <dbReference type="EMBL" id="KIY50610.1"/>
    </source>
</evidence>
<feature type="compositionally biased region" description="Polar residues" evidence="1">
    <location>
        <begin position="329"/>
        <end position="343"/>
    </location>
</feature>
<dbReference type="OrthoDB" id="2548432at2759"/>
<accession>A0A0D7AJV6</accession>
<dbReference type="Proteomes" id="UP000054144">
    <property type="component" value="Unassembled WGS sequence"/>
</dbReference>
<protein>
    <submittedName>
        <fullName evidence="3">Uncharacterized protein</fullName>
    </submittedName>
</protein>